<dbReference type="EMBL" id="CAUWAG010000010">
    <property type="protein sequence ID" value="CAJ2508172.1"/>
    <property type="molecule type" value="Genomic_DNA"/>
</dbReference>
<keyword evidence="2" id="KW-1185">Reference proteome</keyword>
<proteinExistence type="predicted"/>
<sequence length="63" mass="7038">MADEEVSSPLMTPYIYVPLSADAQTRILEIQPSLDPSALVRCMLRDIDIMSEEESGFDALSYI</sequence>
<reference evidence="1" key="1">
    <citation type="submission" date="2023-10" db="EMBL/GenBank/DDBJ databases">
        <authorList>
            <person name="Hackl T."/>
        </authorList>
    </citation>
    <scope>NUCLEOTIDE SEQUENCE</scope>
</reference>
<organism evidence="1 2">
    <name type="scientific">Anthostomella pinea</name>
    <dbReference type="NCBI Taxonomy" id="933095"/>
    <lineage>
        <taxon>Eukaryota</taxon>
        <taxon>Fungi</taxon>
        <taxon>Dikarya</taxon>
        <taxon>Ascomycota</taxon>
        <taxon>Pezizomycotina</taxon>
        <taxon>Sordariomycetes</taxon>
        <taxon>Xylariomycetidae</taxon>
        <taxon>Xylariales</taxon>
        <taxon>Xylariaceae</taxon>
        <taxon>Anthostomella</taxon>
    </lineage>
</organism>
<evidence type="ECO:0000313" key="2">
    <source>
        <dbReference type="Proteomes" id="UP001295740"/>
    </source>
</evidence>
<accession>A0AAI8VP65</accession>
<protein>
    <submittedName>
        <fullName evidence="1">Uu.00g093580.m01.CDS01</fullName>
    </submittedName>
</protein>
<gene>
    <name evidence="1" type="ORF">KHLLAP_LOCUS8640</name>
</gene>
<dbReference type="Proteomes" id="UP001295740">
    <property type="component" value="Unassembled WGS sequence"/>
</dbReference>
<dbReference type="AlphaFoldDB" id="A0AAI8VP65"/>
<comment type="caution">
    <text evidence="1">The sequence shown here is derived from an EMBL/GenBank/DDBJ whole genome shotgun (WGS) entry which is preliminary data.</text>
</comment>
<name>A0AAI8VP65_9PEZI</name>
<evidence type="ECO:0000313" key="1">
    <source>
        <dbReference type="EMBL" id="CAJ2508172.1"/>
    </source>
</evidence>